<evidence type="ECO:0000256" key="1">
    <source>
        <dbReference type="SAM" id="MobiDB-lite"/>
    </source>
</evidence>
<feature type="region of interest" description="Disordered" evidence="1">
    <location>
        <begin position="1"/>
        <end position="24"/>
    </location>
</feature>
<comment type="caution">
    <text evidence="2">The sequence shown here is derived from an EMBL/GenBank/DDBJ whole genome shotgun (WGS) entry which is preliminary data.</text>
</comment>
<dbReference type="Proteomes" id="UP000801492">
    <property type="component" value="Unassembled WGS sequence"/>
</dbReference>
<evidence type="ECO:0000313" key="2">
    <source>
        <dbReference type="EMBL" id="KAF2891612.1"/>
    </source>
</evidence>
<gene>
    <name evidence="2" type="ORF">ILUMI_14561</name>
</gene>
<keyword evidence="3" id="KW-1185">Reference proteome</keyword>
<protein>
    <submittedName>
        <fullName evidence="2">Uncharacterized protein</fullName>
    </submittedName>
</protein>
<proteinExistence type="predicted"/>
<feature type="non-terminal residue" evidence="2">
    <location>
        <position position="1"/>
    </location>
</feature>
<name>A0A8K0G7N2_IGNLU</name>
<evidence type="ECO:0000313" key="3">
    <source>
        <dbReference type="Proteomes" id="UP000801492"/>
    </source>
</evidence>
<dbReference type="AlphaFoldDB" id="A0A8K0G7N2"/>
<dbReference type="EMBL" id="VTPC01027258">
    <property type="protein sequence ID" value="KAF2891612.1"/>
    <property type="molecule type" value="Genomic_DNA"/>
</dbReference>
<accession>A0A8K0G7N2</accession>
<sequence length="187" mass="20421">PAVPTGTDAAAPRQSSAPAVESGLAAPLQLPRATSDSPVAPLRSHGISTPCSVVLQRASDVMSCASSVADCSSSYDSDCDDGFIKVAGRLKKRRRDSPVDEPLSASTANRFSALGAENDAVLQLPAKITNRLWRIVCASLRLLRMLIKIKRYDIKLQYVLEKYLYLTDTLSRANRQILNKIPDRFKY</sequence>
<organism evidence="2 3">
    <name type="scientific">Ignelater luminosus</name>
    <name type="common">Cucubano</name>
    <name type="synonym">Pyrophorus luminosus</name>
    <dbReference type="NCBI Taxonomy" id="2038154"/>
    <lineage>
        <taxon>Eukaryota</taxon>
        <taxon>Metazoa</taxon>
        <taxon>Ecdysozoa</taxon>
        <taxon>Arthropoda</taxon>
        <taxon>Hexapoda</taxon>
        <taxon>Insecta</taxon>
        <taxon>Pterygota</taxon>
        <taxon>Neoptera</taxon>
        <taxon>Endopterygota</taxon>
        <taxon>Coleoptera</taxon>
        <taxon>Polyphaga</taxon>
        <taxon>Elateriformia</taxon>
        <taxon>Elateroidea</taxon>
        <taxon>Elateridae</taxon>
        <taxon>Agrypninae</taxon>
        <taxon>Pyrophorini</taxon>
        <taxon>Ignelater</taxon>
    </lineage>
</organism>
<reference evidence="2" key="1">
    <citation type="submission" date="2019-08" db="EMBL/GenBank/DDBJ databases">
        <title>The genome of the North American firefly Photinus pyralis.</title>
        <authorList>
            <consortium name="Photinus pyralis genome working group"/>
            <person name="Fallon T.R."/>
            <person name="Sander Lower S.E."/>
            <person name="Weng J.-K."/>
        </authorList>
    </citation>
    <scope>NUCLEOTIDE SEQUENCE</scope>
    <source>
        <strain evidence="2">TRF0915ILg1</strain>
        <tissue evidence="2">Whole body</tissue>
    </source>
</reference>